<name>W1Q3T2_ABIDE</name>
<dbReference type="eggNOG" id="COG1052">
    <property type="taxonomic scope" value="Bacteria"/>
</dbReference>
<dbReference type="InterPro" id="IPR006140">
    <property type="entry name" value="D-isomer_DH_NAD-bd"/>
</dbReference>
<dbReference type="GO" id="GO:0051287">
    <property type="term" value="F:NAD binding"/>
    <property type="evidence" value="ECO:0007669"/>
    <property type="project" value="InterPro"/>
</dbReference>
<dbReference type="CDD" id="cd12184">
    <property type="entry name" value="HGDH_like"/>
    <property type="match status" value="1"/>
</dbReference>
<keyword evidence="2" id="KW-0520">NAD</keyword>
<dbReference type="OrthoDB" id="9805416at2"/>
<dbReference type="SUPFAM" id="SSF51735">
    <property type="entry name" value="NAD(P)-binding Rossmann-fold domains"/>
    <property type="match status" value="1"/>
</dbReference>
<evidence type="ECO:0000256" key="2">
    <source>
        <dbReference type="ARBA" id="ARBA00023027"/>
    </source>
</evidence>
<organism evidence="6 7">
    <name type="scientific">Abiotrophia defectiva ATCC 49176</name>
    <dbReference type="NCBI Taxonomy" id="592010"/>
    <lineage>
        <taxon>Bacteria</taxon>
        <taxon>Bacillati</taxon>
        <taxon>Bacillota</taxon>
        <taxon>Bacilli</taxon>
        <taxon>Lactobacillales</taxon>
        <taxon>Aerococcaceae</taxon>
        <taxon>Abiotrophia</taxon>
    </lineage>
</organism>
<dbReference type="Proteomes" id="UP000019050">
    <property type="component" value="Unassembled WGS sequence"/>
</dbReference>
<dbReference type="GO" id="GO:0008720">
    <property type="term" value="F:D-lactate dehydrogenase (NAD+) activity"/>
    <property type="evidence" value="ECO:0007669"/>
    <property type="project" value="TreeGrafter"/>
</dbReference>
<comment type="similarity">
    <text evidence="1 3">Belongs to the D-isomer specific 2-hydroxyacid dehydrogenase family.</text>
</comment>
<feature type="domain" description="D-isomer specific 2-hydroxyacid dehydrogenase catalytic" evidence="4">
    <location>
        <begin position="9"/>
        <end position="329"/>
    </location>
</feature>
<dbReference type="EMBL" id="ACIN03000005">
    <property type="protein sequence ID" value="ESK65821.1"/>
    <property type="molecule type" value="Genomic_DNA"/>
</dbReference>
<gene>
    <name evidence="6" type="ORF">GCWU000182_000887</name>
</gene>
<evidence type="ECO:0000256" key="1">
    <source>
        <dbReference type="ARBA" id="ARBA00005854"/>
    </source>
</evidence>
<dbReference type="Pfam" id="PF02826">
    <property type="entry name" value="2-Hacid_dh_C"/>
    <property type="match status" value="1"/>
</dbReference>
<keyword evidence="3" id="KW-0560">Oxidoreductase</keyword>
<dbReference type="InterPro" id="IPR006139">
    <property type="entry name" value="D-isomer_2_OHA_DH_cat_dom"/>
</dbReference>
<dbReference type="PANTHER" id="PTHR43026:SF1">
    <property type="entry name" value="2-HYDROXYACID DEHYDROGENASE HOMOLOG 1-RELATED"/>
    <property type="match status" value="1"/>
</dbReference>
<dbReference type="STRING" id="592010.GCWU000182_000887"/>
<dbReference type="Pfam" id="PF00389">
    <property type="entry name" value="2-Hacid_dh"/>
    <property type="match status" value="1"/>
</dbReference>
<dbReference type="GeneID" id="84816964"/>
<evidence type="ECO:0000313" key="7">
    <source>
        <dbReference type="Proteomes" id="UP000019050"/>
    </source>
</evidence>
<evidence type="ECO:0000313" key="6">
    <source>
        <dbReference type="EMBL" id="ESK65821.1"/>
    </source>
</evidence>
<dbReference type="Gene3D" id="3.40.50.720">
    <property type="entry name" value="NAD(P)-binding Rossmann-like Domain"/>
    <property type="match status" value="2"/>
</dbReference>
<dbReference type="InterPro" id="IPR029752">
    <property type="entry name" value="D-isomer_DH_CS1"/>
</dbReference>
<dbReference type="PANTHER" id="PTHR43026">
    <property type="entry name" value="2-HYDROXYACID DEHYDROGENASE HOMOLOG 1-RELATED"/>
    <property type="match status" value="1"/>
</dbReference>
<keyword evidence="7" id="KW-1185">Reference proteome</keyword>
<protein>
    <submittedName>
        <fullName evidence="6">(R)-2-hydroxyisocaproate dehydrogenase</fullName>
    </submittedName>
</protein>
<evidence type="ECO:0000259" key="4">
    <source>
        <dbReference type="Pfam" id="PF00389"/>
    </source>
</evidence>
<proteinExistence type="inferred from homology"/>
<dbReference type="SUPFAM" id="SSF52283">
    <property type="entry name" value="Formate/glycerate dehydrogenase catalytic domain-like"/>
    <property type="match status" value="1"/>
</dbReference>
<dbReference type="InterPro" id="IPR036291">
    <property type="entry name" value="NAD(P)-bd_dom_sf"/>
</dbReference>
<dbReference type="AlphaFoldDB" id="W1Q3T2"/>
<accession>W1Q3T2</accession>
<dbReference type="PROSITE" id="PS00065">
    <property type="entry name" value="D_2_HYDROXYACID_DH_1"/>
    <property type="match status" value="1"/>
</dbReference>
<sequence>MKVLAYGVRDVELPIFEAVNQKFGYDLVCVANYLNGPEEARQAAGCQAVILRGNCWANKEVLDIYKELGVEYVLTRTVGVNHIDVAYAKELGFKLAYVPFYSPNAISELALTLAMTLLRNVAYTTNRTSQQDFRVDNQMFAKEIRNCTVGVVGIGRIGLTTATLFKGLGANVLAYDAFPKEGVDHICTQVELDELLAKSDVISIHAPYIPANGKVITKEFISKMKPGAILVNTARGELQDVDAIIEAIESGHLAGAGLDVLENESQFFFKDLRGQKISDPAVKKLVDLYPKVLLTPHMGSYTDEAVENMVETSFNNLKSYLETGQCSNDIA</sequence>
<comment type="caution">
    <text evidence="6">The sequence shown here is derived from an EMBL/GenBank/DDBJ whole genome shotgun (WGS) entry which is preliminary data.</text>
</comment>
<evidence type="ECO:0000259" key="5">
    <source>
        <dbReference type="Pfam" id="PF02826"/>
    </source>
</evidence>
<dbReference type="HOGENOM" id="CLU_019796_1_1_9"/>
<reference evidence="6" key="1">
    <citation type="submission" date="2013-06" db="EMBL/GenBank/DDBJ databases">
        <authorList>
            <person name="Weinstock G."/>
            <person name="Sodergren E."/>
            <person name="Clifton S."/>
            <person name="Fulton L."/>
            <person name="Fulton B."/>
            <person name="Courtney L."/>
            <person name="Fronick C."/>
            <person name="Harrison M."/>
            <person name="Strong C."/>
            <person name="Farmer C."/>
            <person name="Delahaunty K."/>
            <person name="Markovic C."/>
            <person name="Hall O."/>
            <person name="Minx P."/>
            <person name="Tomlinson C."/>
            <person name="Mitreva M."/>
            <person name="Nelson J."/>
            <person name="Hou S."/>
            <person name="Wollam A."/>
            <person name="Pepin K.H."/>
            <person name="Johnson M."/>
            <person name="Bhonagiri V."/>
            <person name="Nash W.E."/>
            <person name="Warren W."/>
            <person name="Chinwalla A."/>
            <person name="Mardis E.R."/>
            <person name="Wilson R.K."/>
        </authorList>
    </citation>
    <scope>NUCLEOTIDE SEQUENCE [LARGE SCALE GENOMIC DNA]</scope>
    <source>
        <strain evidence="6">ATCC 49176</strain>
    </source>
</reference>
<feature type="domain" description="D-isomer specific 2-hydroxyacid dehydrogenase NAD-binding" evidence="5">
    <location>
        <begin position="112"/>
        <end position="299"/>
    </location>
</feature>
<dbReference type="InterPro" id="IPR058205">
    <property type="entry name" value="D-LDH-like"/>
</dbReference>
<evidence type="ECO:0000256" key="3">
    <source>
        <dbReference type="RuleBase" id="RU003719"/>
    </source>
</evidence>
<dbReference type="RefSeq" id="WP_023391537.1">
    <property type="nucleotide sequence ID" value="NZ_KI535340.1"/>
</dbReference>